<dbReference type="EMBL" id="AFNH02000960">
    <property type="protein sequence ID" value="EZG48583.1"/>
    <property type="molecule type" value="Genomic_DNA"/>
</dbReference>
<sequence>MFIDYKSLKSAKAAFKGLHKRTVPELTTHKFELEWSAITKKAVADLSMKIKQQKQEEEQKRAAEQREKEEEEELFGVDDQPKSDPPSARSNLITDLLINNETNTEAPVTLEPITVSSLVQSVCSAFNLDTQENKIYGDLRDAFLQGFTLSEQAHTVVFDFMSVPCLAATHRV</sequence>
<evidence type="ECO:0000313" key="3">
    <source>
        <dbReference type="Proteomes" id="UP000019763"/>
    </source>
</evidence>
<name>A0A023B1W3_GRENI</name>
<accession>A0A023B1W3</accession>
<organism evidence="2 3">
    <name type="scientific">Gregarina niphandrodes</name>
    <name type="common">Septate eugregarine</name>
    <dbReference type="NCBI Taxonomy" id="110365"/>
    <lineage>
        <taxon>Eukaryota</taxon>
        <taxon>Sar</taxon>
        <taxon>Alveolata</taxon>
        <taxon>Apicomplexa</taxon>
        <taxon>Conoidasida</taxon>
        <taxon>Gregarinasina</taxon>
        <taxon>Eugregarinorida</taxon>
        <taxon>Gregarinidae</taxon>
        <taxon>Gregarina</taxon>
    </lineage>
</organism>
<protein>
    <submittedName>
        <fullName evidence="2">Uncharacterized protein</fullName>
    </submittedName>
</protein>
<evidence type="ECO:0000313" key="2">
    <source>
        <dbReference type="EMBL" id="EZG48583.1"/>
    </source>
</evidence>
<proteinExistence type="predicted"/>
<keyword evidence="3" id="KW-1185">Reference proteome</keyword>
<comment type="caution">
    <text evidence="2">The sequence shown here is derived from an EMBL/GenBank/DDBJ whole genome shotgun (WGS) entry which is preliminary data.</text>
</comment>
<evidence type="ECO:0000256" key="1">
    <source>
        <dbReference type="SAM" id="MobiDB-lite"/>
    </source>
</evidence>
<dbReference type="AlphaFoldDB" id="A0A023B1W3"/>
<reference evidence="2" key="1">
    <citation type="submission" date="2013-12" db="EMBL/GenBank/DDBJ databases">
        <authorList>
            <person name="Omoto C.K."/>
            <person name="Sibley D."/>
            <person name="Venepally P."/>
            <person name="Hadjithomas M."/>
            <person name="Karamycheva S."/>
            <person name="Brunk B."/>
            <person name="Roos D."/>
            <person name="Caler E."/>
            <person name="Lorenzi H."/>
        </authorList>
    </citation>
    <scope>NUCLEOTIDE SEQUENCE</scope>
</reference>
<dbReference type="VEuPathDB" id="CryptoDB:GNI_128660"/>
<feature type="region of interest" description="Disordered" evidence="1">
    <location>
        <begin position="51"/>
        <end position="90"/>
    </location>
</feature>
<dbReference type="GeneID" id="22914508"/>
<dbReference type="RefSeq" id="XP_011132087.1">
    <property type="nucleotide sequence ID" value="XM_011133785.1"/>
</dbReference>
<dbReference type="Proteomes" id="UP000019763">
    <property type="component" value="Unassembled WGS sequence"/>
</dbReference>
<feature type="compositionally biased region" description="Basic and acidic residues" evidence="1">
    <location>
        <begin position="53"/>
        <end position="68"/>
    </location>
</feature>
<gene>
    <name evidence="2" type="ORF">GNI_128660</name>
</gene>